<keyword evidence="1" id="KW-0732">Signal</keyword>
<name>A0A6C7DY54_ILUCY</name>
<evidence type="ECO:0000313" key="2">
    <source>
        <dbReference type="EMBL" id="BAN01254.1"/>
    </source>
</evidence>
<evidence type="ECO:0008006" key="4">
    <source>
        <dbReference type="Google" id="ProtNLM"/>
    </source>
</evidence>
<dbReference type="EMBL" id="AP012057">
    <property type="protein sequence ID" value="BAN01254.1"/>
    <property type="molecule type" value="Genomic_DNA"/>
</dbReference>
<dbReference type="AlphaFoldDB" id="A0A6C7DY54"/>
<feature type="chain" id="PRO_5025427468" description="DUF4185 domain-containing protein" evidence="1">
    <location>
        <begin position="26"/>
        <end position="427"/>
    </location>
</feature>
<protein>
    <recommendedName>
        <fullName evidence="4">DUF4185 domain-containing protein</fullName>
    </recommendedName>
</protein>
<dbReference type="Proteomes" id="UP000011863">
    <property type="component" value="Chromosome"/>
</dbReference>
<dbReference type="OrthoDB" id="284233at2"/>
<organism evidence="2 3">
    <name type="scientific">Ilumatobacter coccineus (strain NBRC 103263 / KCTC 29153 / YM16-304)</name>
    <dbReference type="NCBI Taxonomy" id="1313172"/>
    <lineage>
        <taxon>Bacteria</taxon>
        <taxon>Bacillati</taxon>
        <taxon>Actinomycetota</taxon>
        <taxon>Acidimicrobiia</taxon>
        <taxon>Acidimicrobiales</taxon>
        <taxon>Ilumatobacteraceae</taxon>
        <taxon>Ilumatobacter</taxon>
    </lineage>
</organism>
<sequence>MIRQVASVICAAAAMAGAIATSATAAPEPTPEPLTESLPPGVVGFEVEHESLLAPDICLPDTTPASLDTLFFSEPASIIGADYPRTLPLPSGEVLWTFQDAKMRLPNGGIRVLHNIGMVQHANCFTLLRSGTTSNPRSWLFADQTTPMVTWHWPLDAAMGTDGNVYVYVAEMREIPLPEPDPDDPDAPPPGDGYLDFTVPVATRVARVNPETWNVEWYGTAYDVSADLYGFSIESDAEWTYFFAQCHRQFGFDPYIFGVLAHDRSCSDRVTVARVPRGQLFEPYRYWNGLEWVLDKSQAVPIIDQSGRFASPTQFLFRNNHWTAVTKLDDWWGDEIVVEQARRPTGPFDEIARFRAQPKCDVDCNTYFASWADGQNDEVGDAPLTVSLSHNRWDGTATSFYRPTFFHIDAPPDIAASADRCVLGHCD</sequence>
<gene>
    <name evidence="2" type="ORF">YM304_09400</name>
</gene>
<keyword evidence="3" id="KW-1185">Reference proteome</keyword>
<dbReference type="KEGG" id="aym:YM304_09400"/>
<reference evidence="2 3" key="1">
    <citation type="journal article" date="2013" name="Int. J. Syst. Evol. Microbiol.">
        <title>Ilumatobacter nonamiense sp. nov. and Ilumatobacter coccineum sp. nov., isolated from seashore sand.</title>
        <authorList>
            <person name="Matsumoto A."/>
            <person name="Kasai H."/>
            <person name="Matsuo Y."/>
            <person name="Shizuri Y."/>
            <person name="Ichikawa N."/>
            <person name="Fujita N."/>
            <person name="Omura S."/>
            <person name="Takahashi Y."/>
        </authorList>
    </citation>
    <scope>NUCLEOTIDE SEQUENCE [LARGE SCALE GENOMIC DNA]</scope>
    <source>
        <strain evidence="3">NBRC 103263 / KCTC 29153 / YM16-304</strain>
    </source>
</reference>
<evidence type="ECO:0000313" key="3">
    <source>
        <dbReference type="Proteomes" id="UP000011863"/>
    </source>
</evidence>
<dbReference type="RefSeq" id="WP_015440501.1">
    <property type="nucleotide sequence ID" value="NC_020520.1"/>
</dbReference>
<accession>A0A6C7DY54</accession>
<evidence type="ECO:0000256" key="1">
    <source>
        <dbReference type="SAM" id="SignalP"/>
    </source>
</evidence>
<proteinExistence type="predicted"/>
<feature type="signal peptide" evidence="1">
    <location>
        <begin position="1"/>
        <end position="25"/>
    </location>
</feature>